<name>A0ABR1K537_9AGAR</name>
<keyword evidence="3" id="KW-1185">Reference proteome</keyword>
<accession>A0ABR1K537</accession>
<protein>
    <submittedName>
        <fullName evidence="2">Uncharacterized protein</fullName>
    </submittedName>
</protein>
<reference evidence="2 3" key="1">
    <citation type="submission" date="2024-01" db="EMBL/GenBank/DDBJ databases">
        <title>A draft genome for the cacao thread blight pathogen Marasmiellus scandens.</title>
        <authorList>
            <person name="Baruah I.K."/>
            <person name="Leung J."/>
            <person name="Bukari Y."/>
            <person name="Amoako-Attah I."/>
            <person name="Meinhardt L.W."/>
            <person name="Bailey B.A."/>
            <person name="Cohen S.P."/>
        </authorList>
    </citation>
    <scope>NUCLEOTIDE SEQUENCE [LARGE SCALE GENOMIC DNA]</scope>
    <source>
        <strain evidence="2 3">GH-19</strain>
    </source>
</reference>
<sequence>MPSKSTPNAHVNAKAKADDANAVDPGKPSGTSGSAVQASDLPPGLQFVVFVTERIQNGTLDDGATMDPITGLMRALKEDIHFVQSKILEIHRTDIEEAKTAGCPIKWNTDFDGHWENLFECVISQPGYT</sequence>
<evidence type="ECO:0000313" key="2">
    <source>
        <dbReference type="EMBL" id="KAK7472237.1"/>
    </source>
</evidence>
<comment type="caution">
    <text evidence="2">The sequence shown here is derived from an EMBL/GenBank/DDBJ whole genome shotgun (WGS) entry which is preliminary data.</text>
</comment>
<gene>
    <name evidence="2" type="ORF">VKT23_000358</name>
</gene>
<feature type="region of interest" description="Disordered" evidence="1">
    <location>
        <begin position="1"/>
        <end position="39"/>
    </location>
</feature>
<evidence type="ECO:0000256" key="1">
    <source>
        <dbReference type="SAM" id="MobiDB-lite"/>
    </source>
</evidence>
<dbReference type="Proteomes" id="UP001498398">
    <property type="component" value="Unassembled WGS sequence"/>
</dbReference>
<proteinExistence type="predicted"/>
<feature type="compositionally biased region" description="Low complexity" evidence="1">
    <location>
        <begin position="8"/>
        <end position="24"/>
    </location>
</feature>
<evidence type="ECO:0000313" key="3">
    <source>
        <dbReference type="Proteomes" id="UP001498398"/>
    </source>
</evidence>
<organism evidence="2 3">
    <name type="scientific">Marasmiellus scandens</name>
    <dbReference type="NCBI Taxonomy" id="2682957"/>
    <lineage>
        <taxon>Eukaryota</taxon>
        <taxon>Fungi</taxon>
        <taxon>Dikarya</taxon>
        <taxon>Basidiomycota</taxon>
        <taxon>Agaricomycotina</taxon>
        <taxon>Agaricomycetes</taxon>
        <taxon>Agaricomycetidae</taxon>
        <taxon>Agaricales</taxon>
        <taxon>Marasmiineae</taxon>
        <taxon>Omphalotaceae</taxon>
        <taxon>Marasmiellus</taxon>
    </lineage>
</organism>
<dbReference type="EMBL" id="JBANRG010000001">
    <property type="protein sequence ID" value="KAK7472237.1"/>
    <property type="molecule type" value="Genomic_DNA"/>
</dbReference>